<proteinExistence type="predicted"/>
<evidence type="ECO:0000313" key="2">
    <source>
        <dbReference type="EMBL" id="KAG8081265.1"/>
    </source>
</evidence>
<dbReference type="EMBL" id="JAAALK010000282">
    <property type="protein sequence ID" value="KAG8081265.1"/>
    <property type="molecule type" value="Genomic_DNA"/>
</dbReference>
<gene>
    <name evidence="2" type="ORF">GUJ93_ZPchr0007g5761</name>
</gene>
<evidence type="ECO:0000313" key="3">
    <source>
        <dbReference type="Proteomes" id="UP000729402"/>
    </source>
</evidence>
<reference evidence="2" key="1">
    <citation type="journal article" date="2021" name="bioRxiv">
        <title>Whole Genome Assembly and Annotation of Northern Wild Rice, Zizania palustris L., Supports a Whole Genome Duplication in the Zizania Genus.</title>
        <authorList>
            <person name="Haas M."/>
            <person name="Kono T."/>
            <person name="Macchietto M."/>
            <person name="Millas R."/>
            <person name="McGilp L."/>
            <person name="Shao M."/>
            <person name="Duquette J."/>
            <person name="Hirsch C.N."/>
            <person name="Kimball J."/>
        </authorList>
    </citation>
    <scope>NUCLEOTIDE SEQUENCE</scope>
    <source>
        <tissue evidence="2">Fresh leaf tissue</tissue>
    </source>
</reference>
<dbReference type="OrthoDB" id="786315at2759"/>
<protein>
    <submittedName>
        <fullName evidence="2">Uncharacterized protein</fullName>
    </submittedName>
</protein>
<evidence type="ECO:0000256" key="1">
    <source>
        <dbReference type="SAM" id="MobiDB-lite"/>
    </source>
</evidence>
<dbReference type="Proteomes" id="UP000729402">
    <property type="component" value="Unassembled WGS sequence"/>
</dbReference>
<feature type="compositionally biased region" description="Basic and acidic residues" evidence="1">
    <location>
        <begin position="70"/>
        <end position="83"/>
    </location>
</feature>
<feature type="region of interest" description="Disordered" evidence="1">
    <location>
        <begin position="1"/>
        <end position="58"/>
    </location>
</feature>
<feature type="region of interest" description="Disordered" evidence="1">
    <location>
        <begin position="70"/>
        <end position="92"/>
    </location>
</feature>
<organism evidence="2 3">
    <name type="scientific">Zizania palustris</name>
    <name type="common">Northern wild rice</name>
    <dbReference type="NCBI Taxonomy" id="103762"/>
    <lineage>
        <taxon>Eukaryota</taxon>
        <taxon>Viridiplantae</taxon>
        <taxon>Streptophyta</taxon>
        <taxon>Embryophyta</taxon>
        <taxon>Tracheophyta</taxon>
        <taxon>Spermatophyta</taxon>
        <taxon>Magnoliopsida</taxon>
        <taxon>Liliopsida</taxon>
        <taxon>Poales</taxon>
        <taxon>Poaceae</taxon>
        <taxon>BOP clade</taxon>
        <taxon>Oryzoideae</taxon>
        <taxon>Oryzeae</taxon>
        <taxon>Zizaniinae</taxon>
        <taxon>Zizania</taxon>
    </lineage>
</organism>
<accession>A0A8J5TE27</accession>
<keyword evidence="3" id="KW-1185">Reference proteome</keyword>
<reference evidence="2" key="2">
    <citation type="submission" date="2021-02" db="EMBL/GenBank/DDBJ databases">
        <authorList>
            <person name="Kimball J.A."/>
            <person name="Haas M.W."/>
            <person name="Macchietto M."/>
            <person name="Kono T."/>
            <person name="Duquette J."/>
            <person name="Shao M."/>
        </authorList>
    </citation>
    <scope>NUCLEOTIDE SEQUENCE</scope>
    <source>
        <tissue evidence="2">Fresh leaf tissue</tissue>
    </source>
</reference>
<comment type="caution">
    <text evidence="2">The sequence shown here is derived from an EMBL/GenBank/DDBJ whole genome shotgun (WGS) entry which is preliminary data.</text>
</comment>
<sequence length="92" mass="9893">MSSRAARSGMLRQKENSAADAQVGKRQRTAAGAAARAPFSAAANNAPPPAPEPSIDFVGRDDVDALLNEKMKGKNKMDYKGKSEQMQCSKRR</sequence>
<dbReference type="AlphaFoldDB" id="A0A8J5TE27"/>
<feature type="compositionally biased region" description="Low complexity" evidence="1">
    <location>
        <begin position="30"/>
        <end position="45"/>
    </location>
</feature>
<name>A0A8J5TE27_ZIZPA</name>